<evidence type="ECO:0000313" key="4">
    <source>
        <dbReference type="Proteomes" id="UP000064967"/>
    </source>
</evidence>
<dbReference type="EMBL" id="CP012333">
    <property type="protein sequence ID" value="AKV03879.1"/>
    <property type="molecule type" value="Genomic_DNA"/>
</dbReference>
<dbReference type="KEGG" id="llu:AKJ09_10542"/>
<feature type="transmembrane region" description="Helical" evidence="1">
    <location>
        <begin position="163"/>
        <end position="181"/>
    </location>
</feature>
<feature type="chain" id="PRO_5005467024" description="PEGA domain-containing protein" evidence="2">
    <location>
        <begin position="23"/>
        <end position="286"/>
    </location>
</feature>
<feature type="signal peptide" evidence="2">
    <location>
        <begin position="1"/>
        <end position="22"/>
    </location>
</feature>
<name>A0A0K1QDP0_9BACT</name>
<dbReference type="AlphaFoldDB" id="A0A0K1QDP0"/>
<keyword evidence="1" id="KW-0812">Transmembrane</keyword>
<protein>
    <recommendedName>
        <fullName evidence="5">PEGA domain-containing protein</fullName>
    </recommendedName>
</protein>
<gene>
    <name evidence="3" type="ORF">AKJ09_10542</name>
</gene>
<dbReference type="RefSeq" id="WP_146654575.1">
    <property type="nucleotide sequence ID" value="NZ_CP012333.1"/>
</dbReference>
<evidence type="ECO:0008006" key="5">
    <source>
        <dbReference type="Google" id="ProtNLM"/>
    </source>
</evidence>
<reference evidence="3 4" key="1">
    <citation type="submission" date="2015-08" db="EMBL/GenBank/DDBJ databases">
        <authorList>
            <person name="Babu N.S."/>
            <person name="Beckwith C.J."/>
            <person name="Beseler K.G."/>
            <person name="Brison A."/>
            <person name="Carone J.V."/>
            <person name="Caskin T.P."/>
            <person name="Diamond M."/>
            <person name="Durham M.E."/>
            <person name="Foxe J.M."/>
            <person name="Go M."/>
            <person name="Henderson B.A."/>
            <person name="Jones I.B."/>
            <person name="McGettigan J.A."/>
            <person name="Micheletti S.J."/>
            <person name="Nasrallah M.E."/>
            <person name="Ortiz D."/>
            <person name="Piller C.R."/>
            <person name="Privatt S.R."/>
            <person name="Schneider S.L."/>
            <person name="Sharp S."/>
            <person name="Smith T.C."/>
            <person name="Stanton J.D."/>
            <person name="Ullery H.E."/>
            <person name="Wilson R.J."/>
            <person name="Serrano M.G."/>
            <person name="Buck G."/>
            <person name="Lee V."/>
            <person name="Wang Y."/>
            <person name="Carvalho R."/>
            <person name="Voegtly L."/>
            <person name="Shi R."/>
            <person name="Duckworth R."/>
            <person name="Johnson A."/>
            <person name="Loviza R."/>
            <person name="Walstead R."/>
            <person name="Shah Z."/>
            <person name="Kiflezghi M."/>
            <person name="Wade K."/>
            <person name="Ball S.L."/>
            <person name="Bradley K.W."/>
            <person name="Asai D.J."/>
            <person name="Bowman C.A."/>
            <person name="Russell D.A."/>
            <person name="Pope W.H."/>
            <person name="Jacobs-Sera D."/>
            <person name="Hendrix R.W."/>
            <person name="Hatfull G.F."/>
        </authorList>
    </citation>
    <scope>NUCLEOTIDE SEQUENCE [LARGE SCALE GENOMIC DNA]</scope>
    <source>
        <strain evidence="3 4">DSM 27648</strain>
    </source>
</reference>
<proteinExistence type="predicted"/>
<keyword evidence="1" id="KW-0472">Membrane</keyword>
<accession>A0A0K1QDP0</accession>
<keyword evidence="1" id="KW-1133">Transmembrane helix</keyword>
<evidence type="ECO:0000313" key="3">
    <source>
        <dbReference type="EMBL" id="AKV03879.1"/>
    </source>
</evidence>
<evidence type="ECO:0000256" key="1">
    <source>
        <dbReference type="SAM" id="Phobius"/>
    </source>
</evidence>
<evidence type="ECO:0000256" key="2">
    <source>
        <dbReference type="SAM" id="SignalP"/>
    </source>
</evidence>
<keyword evidence="4" id="KW-1185">Reference proteome</keyword>
<dbReference type="Proteomes" id="UP000064967">
    <property type="component" value="Chromosome"/>
</dbReference>
<feature type="transmembrane region" description="Helical" evidence="1">
    <location>
        <begin position="193"/>
        <end position="215"/>
    </location>
</feature>
<sequence>MKRTSLVIAAFLAFGISGSAHADTDSGTNAEAAVDTERDPARLFEASVDALAKGHAATAIAGFESLGDHGVVDPVVSYDRGLAYAARVRAGAEQPGDLGRATHGFEEARDLTKDSALAADASRALTDIRAEIARRRARAGDPVEFEHGASFGRSIVTLLDENVWAVLAGIFAAALAVGIVLRARATAPRAKVAGNTTAAVAGGLLLVTSLVLYFARDARLHLREGVVVIEGAHLLDDRHVALGGVAPIPEGARVRILDDGIDFTRVVVSETKGYLPSNAVLPLAKR</sequence>
<dbReference type="STRING" id="1391654.AKJ09_10542"/>
<organism evidence="3 4">
    <name type="scientific">Labilithrix luteola</name>
    <dbReference type="NCBI Taxonomy" id="1391654"/>
    <lineage>
        <taxon>Bacteria</taxon>
        <taxon>Pseudomonadati</taxon>
        <taxon>Myxococcota</taxon>
        <taxon>Polyangia</taxon>
        <taxon>Polyangiales</taxon>
        <taxon>Labilitrichaceae</taxon>
        <taxon>Labilithrix</taxon>
    </lineage>
</organism>
<dbReference type="OrthoDB" id="5511611at2"/>
<keyword evidence="2" id="KW-0732">Signal</keyword>